<dbReference type="RefSeq" id="WP_301812697.1">
    <property type="nucleotide sequence ID" value="NZ_JAUJZH010000016.1"/>
</dbReference>
<evidence type="ECO:0000256" key="4">
    <source>
        <dbReference type="ARBA" id="ARBA00023015"/>
    </source>
</evidence>
<protein>
    <recommendedName>
        <fullName evidence="2">Toxin CcdB</fullName>
    </recommendedName>
    <alternativeName>
        <fullName evidence="7">Cytotoxic protein CcdB</fullName>
    </alternativeName>
    <alternativeName>
        <fullName evidence="6">Protein LetD</fullName>
    </alternativeName>
</protein>
<sequence length="109" mass="11886">MPQFDIHRNKGRQSGSIPFVVVVQSAQFDRYRRRVVVPLVLRTALPAGAQVAGTRMNPIFVLDGADLVLHPLDTVSVAIDELGPRVGSLAAHGQQITDAMDELLTRSWG</sequence>
<gene>
    <name evidence="8" type="ORF">Q2T77_21935</name>
</gene>
<dbReference type="EMBL" id="JAUKVY010000016">
    <property type="protein sequence ID" value="MDO1534959.1"/>
    <property type="molecule type" value="Genomic_DNA"/>
</dbReference>
<comment type="caution">
    <text evidence="8">The sequence shown here is derived from an EMBL/GenBank/DDBJ whole genome shotgun (WGS) entry which is preliminary data.</text>
</comment>
<dbReference type="Proteomes" id="UP001169027">
    <property type="component" value="Unassembled WGS sequence"/>
</dbReference>
<accession>A0ABT8S7R7</accession>
<keyword evidence="4" id="KW-0805">Transcription regulation</keyword>
<dbReference type="InterPro" id="IPR002712">
    <property type="entry name" value="CcdB"/>
</dbReference>
<keyword evidence="9" id="KW-1185">Reference proteome</keyword>
<organism evidence="8 9">
    <name type="scientific">Variovorax ginsengisoli</name>
    <dbReference type="NCBI Taxonomy" id="363844"/>
    <lineage>
        <taxon>Bacteria</taxon>
        <taxon>Pseudomonadati</taxon>
        <taxon>Pseudomonadota</taxon>
        <taxon>Betaproteobacteria</taxon>
        <taxon>Burkholderiales</taxon>
        <taxon>Comamonadaceae</taxon>
        <taxon>Variovorax</taxon>
    </lineage>
</organism>
<dbReference type="InterPro" id="IPR011067">
    <property type="entry name" value="Plasmid_toxin/cell-grow_inhib"/>
</dbReference>
<dbReference type="Gene3D" id="2.30.30.110">
    <property type="match status" value="1"/>
</dbReference>
<evidence type="ECO:0000256" key="6">
    <source>
        <dbReference type="ARBA" id="ARBA00029628"/>
    </source>
</evidence>
<keyword evidence="3" id="KW-0678">Repressor</keyword>
<evidence type="ECO:0000256" key="2">
    <source>
        <dbReference type="ARBA" id="ARBA00015075"/>
    </source>
</evidence>
<evidence type="ECO:0000256" key="1">
    <source>
        <dbReference type="ARBA" id="ARBA00005230"/>
    </source>
</evidence>
<dbReference type="SUPFAM" id="SSF50118">
    <property type="entry name" value="Cell growth inhibitor/plasmid maintenance toxic component"/>
    <property type="match status" value="1"/>
</dbReference>
<dbReference type="Pfam" id="PF01845">
    <property type="entry name" value="CcdB"/>
    <property type="match status" value="1"/>
</dbReference>
<evidence type="ECO:0000313" key="9">
    <source>
        <dbReference type="Proteomes" id="UP001169027"/>
    </source>
</evidence>
<proteinExistence type="inferred from homology"/>
<evidence type="ECO:0000256" key="3">
    <source>
        <dbReference type="ARBA" id="ARBA00022491"/>
    </source>
</evidence>
<keyword evidence="5" id="KW-0804">Transcription</keyword>
<comment type="similarity">
    <text evidence="1">Belongs to the CcdB toxin family.</text>
</comment>
<evidence type="ECO:0000256" key="7">
    <source>
        <dbReference type="ARBA" id="ARBA00033135"/>
    </source>
</evidence>
<name>A0ABT8S7R7_9BURK</name>
<evidence type="ECO:0000256" key="5">
    <source>
        <dbReference type="ARBA" id="ARBA00023163"/>
    </source>
</evidence>
<reference evidence="8" key="1">
    <citation type="submission" date="2023-06" db="EMBL/GenBank/DDBJ databases">
        <authorList>
            <person name="Jiang Y."/>
            <person name="Liu Q."/>
        </authorList>
    </citation>
    <scope>NUCLEOTIDE SEQUENCE</scope>
    <source>
        <strain evidence="8">CGMCC 1.12090</strain>
    </source>
</reference>
<evidence type="ECO:0000313" key="8">
    <source>
        <dbReference type="EMBL" id="MDO1534959.1"/>
    </source>
</evidence>